<organism evidence="1 2">
    <name type="scientific">Neoasaia chiangmaiensis</name>
    <dbReference type="NCBI Taxonomy" id="320497"/>
    <lineage>
        <taxon>Bacteria</taxon>
        <taxon>Pseudomonadati</taxon>
        <taxon>Pseudomonadota</taxon>
        <taxon>Alphaproteobacteria</taxon>
        <taxon>Acetobacterales</taxon>
        <taxon>Acetobacteraceae</taxon>
        <taxon>Neoasaia</taxon>
    </lineage>
</organism>
<protein>
    <submittedName>
        <fullName evidence="1">Uncharacterized protein</fullName>
    </submittedName>
</protein>
<keyword evidence="2" id="KW-1185">Reference proteome</keyword>
<dbReference type="AlphaFoldDB" id="A0A1U9KQI2"/>
<proteinExistence type="predicted"/>
<evidence type="ECO:0000313" key="1">
    <source>
        <dbReference type="EMBL" id="AQS88094.1"/>
    </source>
</evidence>
<evidence type="ECO:0000313" key="2">
    <source>
        <dbReference type="Proteomes" id="UP000188604"/>
    </source>
</evidence>
<dbReference type="STRING" id="320497.A0U93_09215"/>
<accession>A0A1U9KQI2</accession>
<dbReference type="KEGG" id="nch:A0U93_09215"/>
<name>A0A1U9KQI2_9PROT</name>
<dbReference type="EMBL" id="CP014691">
    <property type="protein sequence ID" value="AQS88094.1"/>
    <property type="molecule type" value="Genomic_DNA"/>
</dbReference>
<reference evidence="1 2" key="1">
    <citation type="submission" date="2016-03" db="EMBL/GenBank/DDBJ databases">
        <title>Acetic acid bacteria sequencing.</title>
        <authorList>
            <person name="Brandt J."/>
            <person name="Jakob F."/>
            <person name="Vogel R.F."/>
        </authorList>
    </citation>
    <scope>NUCLEOTIDE SEQUENCE [LARGE SCALE GENOMIC DNA]</scope>
    <source>
        <strain evidence="1 2">NBRC 101099</strain>
    </source>
</reference>
<gene>
    <name evidence="1" type="ORF">A0U93_09215</name>
</gene>
<dbReference type="Proteomes" id="UP000188604">
    <property type="component" value="Chromosome"/>
</dbReference>
<sequence>MIVVVSVIAFAVFLELVKAFLDGGEACLGVFLAGPGVGGHLADDVEFLPSDEIERGQHLVDPATDHGLHFLAQAMKGGKGATRDPGEVVEKAWPFWHGRYLPFRAAGRALFCCDRSRDPIAKLHLLAAACNATYAAKIRQA</sequence>